<evidence type="ECO:0000256" key="1">
    <source>
        <dbReference type="SAM" id="Coils"/>
    </source>
</evidence>
<comment type="caution">
    <text evidence="3">The sequence shown here is derived from an EMBL/GenBank/DDBJ whole genome shotgun (WGS) entry which is preliminary data.</text>
</comment>
<dbReference type="InterPro" id="IPR002523">
    <property type="entry name" value="MgTranspt_CorA/ZnTranspt_ZntB"/>
</dbReference>
<organism evidence="3 4">
    <name type="scientific">Trichocladium antarcticum</name>
    <dbReference type="NCBI Taxonomy" id="1450529"/>
    <lineage>
        <taxon>Eukaryota</taxon>
        <taxon>Fungi</taxon>
        <taxon>Dikarya</taxon>
        <taxon>Ascomycota</taxon>
        <taxon>Pezizomycotina</taxon>
        <taxon>Sordariomycetes</taxon>
        <taxon>Sordariomycetidae</taxon>
        <taxon>Sordariales</taxon>
        <taxon>Chaetomiaceae</taxon>
        <taxon>Trichocladium</taxon>
    </lineage>
</organism>
<keyword evidence="2" id="KW-0472">Membrane</keyword>
<proteinExistence type="predicted"/>
<dbReference type="Proteomes" id="UP001304895">
    <property type="component" value="Unassembled WGS sequence"/>
</dbReference>
<reference evidence="3" key="1">
    <citation type="journal article" date="2023" name="Mol. Phylogenet. Evol.">
        <title>Genome-scale phylogeny and comparative genomics of the fungal order Sordariales.</title>
        <authorList>
            <person name="Hensen N."/>
            <person name="Bonometti L."/>
            <person name="Westerberg I."/>
            <person name="Brannstrom I.O."/>
            <person name="Guillou S."/>
            <person name="Cros-Aarteil S."/>
            <person name="Calhoun S."/>
            <person name="Haridas S."/>
            <person name="Kuo A."/>
            <person name="Mondo S."/>
            <person name="Pangilinan J."/>
            <person name="Riley R."/>
            <person name="LaButti K."/>
            <person name="Andreopoulos B."/>
            <person name="Lipzen A."/>
            <person name="Chen C."/>
            <person name="Yan M."/>
            <person name="Daum C."/>
            <person name="Ng V."/>
            <person name="Clum A."/>
            <person name="Steindorff A."/>
            <person name="Ohm R.A."/>
            <person name="Martin F."/>
            <person name="Silar P."/>
            <person name="Natvig D.O."/>
            <person name="Lalanne C."/>
            <person name="Gautier V."/>
            <person name="Ament-Velasquez S.L."/>
            <person name="Kruys A."/>
            <person name="Hutchinson M.I."/>
            <person name="Powell A.J."/>
            <person name="Barry K."/>
            <person name="Miller A.N."/>
            <person name="Grigoriev I.V."/>
            <person name="Debuchy R."/>
            <person name="Gladieux P."/>
            <person name="Hiltunen Thoren M."/>
            <person name="Johannesson H."/>
        </authorList>
    </citation>
    <scope>NUCLEOTIDE SEQUENCE</scope>
    <source>
        <strain evidence="3">CBS 123565</strain>
    </source>
</reference>
<feature type="transmembrane region" description="Helical" evidence="2">
    <location>
        <begin position="327"/>
        <end position="349"/>
    </location>
</feature>
<evidence type="ECO:0000256" key="2">
    <source>
        <dbReference type="SAM" id="Phobius"/>
    </source>
</evidence>
<dbReference type="AlphaFoldDB" id="A0AAN6UIV0"/>
<name>A0AAN6UIV0_9PEZI</name>
<accession>A0AAN6UIV0</accession>
<sequence length="414" mass="47138">MLHCPREVFVQYHMRFLSATPTLSEKKLNLDPDLALDRMAGSVLHSSASKWLFVQERRLSVAIVTTCDLDLPVFSLVSLCDTGSIQPAVGHHFDSASLGDLGDSARWRALGFRSSSRTAGLAAFAFRIHTLCTFVTYRWVDTLNALDEQLAVTDITTRESRHKLMYDDSNLRVSEFYFFISQLLRFATLWIRDDIDALREMVGKLQHRRLSPKAKASGALGTFLPDAPEAQHATIAIFKHNWAIVQAHQEKLAAKLLERIAKKQEEVNSLREALFTATAVSEATKSKQLNHYIIVFTIVTIFYLPLSFVATLYALDLFSWDDPTQKTSFLITTGAVAGGTYCFSGWLIWSVRQRERRFAWVLAVARGVMDYRMYWRRWGRRIERAAWYRGFEQFFERKGGVRTGDDAEAAGGRE</sequence>
<feature type="transmembrane region" description="Helical" evidence="2">
    <location>
        <begin position="292"/>
        <end position="315"/>
    </location>
</feature>
<dbReference type="EMBL" id="MU853411">
    <property type="protein sequence ID" value="KAK4133648.1"/>
    <property type="molecule type" value="Genomic_DNA"/>
</dbReference>
<reference evidence="3" key="2">
    <citation type="submission" date="2023-05" db="EMBL/GenBank/DDBJ databases">
        <authorList>
            <consortium name="Lawrence Berkeley National Laboratory"/>
            <person name="Steindorff A."/>
            <person name="Hensen N."/>
            <person name="Bonometti L."/>
            <person name="Westerberg I."/>
            <person name="Brannstrom I.O."/>
            <person name="Guillou S."/>
            <person name="Cros-Aarteil S."/>
            <person name="Calhoun S."/>
            <person name="Haridas S."/>
            <person name="Kuo A."/>
            <person name="Mondo S."/>
            <person name="Pangilinan J."/>
            <person name="Riley R."/>
            <person name="Labutti K."/>
            <person name="Andreopoulos B."/>
            <person name="Lipzen A."/>
            <person name="Chen C."/>
            <person name="Yanf M."/>
            <person name="Daum C."/>
            <person name="Ng V."/>
            <person name="Clum A."/>
            <person name="Ohm R."/>
            <person name="Martin F."/>
            <person name="Silar P."/>
            <person name="Natvig D."/>
            <person name="Lalanne C."/>
            <person name="Gautier V."/>
            <person name="Ament-Velasquez S.L."/>
            <person name="Kruys A."/>
            <person name="Hutchinson M.I."/>
            <person name="Powell A.J."/>
            <person name="Barry K."/>
            <person name="Miller A.N."/>
            <person name="Grigoriev I.V."/>
            <person name="Debuchy R."/>
            <person name="Gladieux P."/>
            <person name="Thoren M.H."/>
            <person name="Johannesson H."/>
        </authorList>
    </citation>
    <scope>NUCLEOTIDE SEQUENCE</scope>
    <source>
        <strain evidence="3">CBS 123565</strain>
    </source>
</reference>
<gene>
    <name evidence="3" type="ORF">BT67DRAFT_39037</name>
</gene>
<keyword evidence="1" id="KW-0175">Coiled coil</keyword>
<dbReference type="Gene3D" id="1.20.58.340">
    <property type="entry name" value="Magnesium transport protein CorA, transmembrane region"/>
    <property type="match status" value="1"/>
</dbReference>
<feature type="coiled-coil region" evidence="1">
    <location>
        <begin position="246"/>
        <end position="273"/>
    </location>
</feature>
<dbReference type="Pfam" id="PF01544">
    <property type="entry name" value="CorA"/>
    <property type="match status" value="1"/>
</dbReference>
<dbReference type="GO" id="GO:0016020">
    <property type="term" value="C:membrane"/>
    <property type="evidence" value="ECO:0007669"/>
    <property type="project" value="InterPro"/>
</dbReference>
<keyword evidence="2" id="KW-1133">Transmembrane helix</keyword>
<evidence type="ECO:0000313" key="4">
    <source>
        <dbReference type="Proteomes" id="UP001304895"/>
    </source>
</evidence>
<dbReference type="GO" id="GO:0046873">
    <property type="term" value="F:metal ion transmembrane transporter activity"/>
    <property type="evidence" value="ECO:0007669"/>
    <property type="project" value="InterPro"/>
</dbReference>
<keyword evidence="4" id="KW-1185">Reference proteome</keyword>
<keyword evidence="2" id="KW-0812">Transmembrane</keyword>
<evidence type="ECO:0000313" key="3">
    <source>
        <dbReference type="EMBL" id="KAK4133648.1"/>
    </source>
</evidence>
<protein>
    <submittedName>
        <fullName evidence="3">Uncharacterized protein</fullName>
    </submittedName>
</protein>